<proteinExistence type="predicted"/>
<accession>A0ABQ4TFX1</accession>
<protein>
    <submittedName>
        <fullName evidence="1">Uncharacterized protein</fullName>
    </submittedName>
</protein>
<dbReference type="RefSeq" id="WP_238314986.1">
    <property type="nucleotide sequence ID" value="NZ_BPQV01000020.1"/>
</dbReference>
<comment type="caution">
    <text evidence="1">The sequence shown here is derived from an EMBL/GenBank/DDBJ whole genome shotgun (WGS) entry which is preliminary data.</text>
</comment>
<dbReference type="EMBL" id="BPQV01000020">
    <property type="protein sequence ID" value="GJE29765.1"/>
    <property type="molecule type" value="Genomic_DNA"/>
</dbReference>
<organism evidence="1 2">
    <name type="scientific">Methylobacterium organophilum</name>
    <dbReference type="NCBI Taxonomy" id="410"/>
    <lineage>
        <taxon>Bacteria</taxon>
        <taxon>Pseudomonadati</taxon>
        <taxon>Pseudomonadota</taxon>
        <taxon>Alphaproteobacteria</taxon>
        <taxon>Hyphomicrobiales</taxon>
        <taxon>Methylobacteriaceae</taxon>
        <taxon>Methylobacterium</taxon>
    </lineage>
</organism>
<name>A0ABQ4TFX1_METOR</name>
<keyword evidence="2" id="KW-1185">Reference proteome</keyword>
<reference evidence="1" key="2">
    <citation type="submission" date="2021-08" db="EMBL/GenBank/DDBJ databases">
        <authorList>
            <person name="Tani A."/>
            <person name="Ola A."/>
            <person name="Ogura Y."/>
            <person name="Katsura K."/>
            <person name="Hayashi T."/>
        </authorList>
    </citation>
    <scope>NUCLEOTIDE SEQUENCE</scope>
    <source>
        <strain evidence="1">NBRC 15689</strain>
    </source>
</reference>
<evidence type="ECO:0000313" key="2">
    <source>
        <dbReference type="Proteomes" id="UP001055156"/>
    </source>
</evidence>
<sequence length="93" mass="9868">MSAIFYIQTSIPKPSGGLLSAPFRVPAASLEALVDLLADDGIVIVEQMQLTVADSLGRQEIVGSRKIGLGLSAILAIQPYRFTLREPVSSRAA</sequence>
<gene>
    <name evidence="1" type="ORF">LKMONMHP_4651</name>
</gene>
<evidence type="ECO:0000313" key="1">
    <source>
        <dbReference type="EMBL" id="GJE29765.1"/>
    </source>
</evidence>
<reference evidence="1" key="1">
    <citation type="journal article" date="2021" name="Front. Microbiol.">
        <title>Comprehensive Comparative Genomics and Phenotyping of Methylobacterium Species.</title>
        <authorList>
            <person name="Alessa O."/>
            <person name="Ogura Y."/>
            <person name="Fujitani Y."/>
            <person name="Takami H."/>
            <person name="Hayashi T."/>
            <person name="Sahin N."/>
            <person name="Tani A."/>
        </authorList>
    </citation>
    <scope>NUCLEOTIDE SEQUENCE</scope>
    <source>
        <strain evidence="1">NBRC 15689</strain>
    </source>
</reference>
<dbReference type="Proteomes" id="UP001055156">
    <property type="component" value="Unassembled WGS sequence"/>
</dbReference>